<evidence type="ECO:0000256" key="5">
    <source>
        <dbReference type="ARBA" id="ARBA00022723"/>
    </source>
</evidence>
<proteinExistence type="inferred from homology"/>
<comment type="cofactor">
    <cofactor evidence="1">
        <name>Zn(2+)</name>
        <dbReference type="ChEBI" id="CHEBI:29105"/>
    </cofactor>
</comment>
<dbReference type="GO" id="GO:0046033">
    <property type="term" value="P:AMP metabolic process"/>
    <property type="evidence" value="ECO:0007669"/>
    <property type="project" value="TreeGrafter"/>
</dbReference>
<dbReference type="Proteomes" id="UP000091956">
    <property type="component" value="Unassembled WGS sequence"/>
</dbReference>
<feature type="compositionally biased region" description="Acidic residues" evidence="11">
    <location>
        <begin position="1029"/>
        <end position="1039"/>
    </location>
</feature>
<dbReference type="SUPFAM" id="SSF51556">
    <property type="entry name" value="Metallo-dependent hydrolases"/>
    <property type="match status" value="1"/>
</dbReference>
<keyword evidence="6" id="KW-0378">Hydrolase</keyword>
<feature type="region of interest" description="Disordered" evidence="11">
    <location>
        <begin position="284"/>
        <end position="348"/>
    </location>
</feature>
<evidence type="ECO:0000256" key="4">
    <source>
        <dbReference type="ARBA" id="ARBA00012775"/>
    </source>
</evidence>
<feature type="compositionally biased region" description="Polar residues" evidence="11">
    <location>
        <begin position="956"/>
        <end position="977"/>
    </location>
</feature>
<feature type="compositionally biased region" description="Polar residues" evidence="11">
    <location>
        <begin position="140"/>
        <end position="151"/>
    </location>
</feature>
<feature type="compositionally biased region" description="Acidic residues" evidence="11">
    <location>
        <begin position="28"/>
        <end position="44"/>
    </location>
</feature>
<dbReference type="GO" id="GO:0032264">
    <property type="term" value="P:IMP salvage"/>
    <property type="evidence" value="ECO:0007669"/>
    <property type="project" value="UniProtKB-UniPathway"/>
</dbReference>
<dbReference type="AlphaFoldDB" id="A0A1B8GAQ3"/>
<evidence type="ECO:0000313" key="13">
    <source>
        <dbReference type="Proteomes" id="UP000091956"/>
    </source>
</evidence>
<dbReference type="EC" id="3.5.4.6" evidence="4"/>
<dbReference type="NCBIfam" id="TIGR01429">
    <property type="entry name" value="AMP_deaminase"/>
    <property type="match status" value="1"/>
</dbReference>
<feature type="region of interest" description="Disordered" evidence="11">
    <location>
        <begin position="903"/>
        <end position="1039"/>
    </location>
</feature>
<feature type="compositionally biased region" description="Acidic residues" evidence="11">
    <location>
        <begin position="64"/>
        <end position="73"/>
    </location>
</feature>
<dbReference type="GO" id="GO:0005829">
    <property type="term" value="C:cytosol"/>
    <property type="evidence" value="ECO:0007669"/>
    <property type="project" value="TreeGrafter"/>
</dbReference>
<dbReference type="FunFam" id="3.20.20.140:FF:000214">
    <property type="entry name" value="AMP deaminase Amd1, putative (AFU_orthologue AFUA_8G02860)"/>
    <property type="match status" value="1"/>
</dbReference>
<dbReference type="Gene3D" id="3.20.20.140">
    <property type="entry name" value="Metal-dependent hydrolases"/>
    <property type="match status" value="1"/>
</dbReference>
<evidence type="ECO:0000256" key="6">
    <source>
        <dbReference type="ARBA" id="ARBA00022801"/>
    </source>
</evidence>
<dbReference type="STRING" id="342668.A0A1B8GAQ3"/>
<evidence type="ECO:0000256" key="11">
    <source>
        <dbReference type="SAM" id="MobiDB-lite"/>
    </source>
</evidence>
<gene>
    <name evidence="12" type="primary">AMD1</name>
    <name evidence="12" type="ORF">VE01_09099</name>
</gene>
<dbReference type="InterPro" id="IPR032466">
    <property type="entry name" value="Metal_Hydrolase"/>
</dbReference>
<dbReference type="GeneID" id="28842485"/>
<feature type="compositionally biased region" description="Basic and acidic residues" evidence="11">
    <location>
        <begin position="1003"/>
        <end position="1019"/>
    </location>
</feature>
<dbReference type="FunFam" id="4.10.800.20:FF:000001">
    <property type="entry name" value="AMP deaminase"/>
    <property type="match status" value="1"/>
</dbReference>
<reference evidence="12 13" key="1">
    <citation type="submission" date="2016-03" db="EMBL/GenBank/DDBJ databases">
        <title>Comparative genomics of Pseudogymnoascus destructans, the fungus causing white-nose syndrome of bats.</title>
        <authorList>
            <person name="Palmer J.M."/>
            <person name="Drees K.P."/>
            <person name="Foster J.T."/>
            <person name="Lindner D.L."/>
        </authorList>
    </citation>
    <scope>NUCLEOTIDE SEQUENCE [LARGE SCALE GENOMIC DNA]</scope>
    <source>
        <strain evidence="12 13">UAMH 10579</strain>
    </source>
</reference>
<dbReference type="EMBL" id="KV460261">
    <property type="protein sequence ID" value="OBT92857.1"/>
    <property type="molecule type" value="Genomic_DNA"/>
</dbReference>
<name>A0A1B8GAQ3_9PEZI</name>
<evidence type="ECO:0000256" key="3">
    <source>
        <dbReference type="ARBA" id="ARBA00006676"/>
    </source>
</evidence>
<dbReference type="InterPro" id="IPR006329">
    <property type="entry name" value="AMPD"/>
</dbReference>
<evidence type="ECO:0000256" key="8">
    <source>
        <dbReference type="ARBA" id="ARBA00023080"/>
    </source>
</evidence>
<keyword evidence="8" id="KW-0546">Nucleotide metabolism</keyword>
<evidence type="ECO:0000256" key="1">
    <source>
        <dbReference type="ARBA" id="ARBA00001947"/>
    </source>
</evidence>
<evidence type="ECO:0000256" key="2">
    <source>
        <dbReference type="ARBA" id="ARBA00004955"/>
    </source>
</evidence>
<reference evidence="13" key="2">
    <citation type="journal article" date="2018" name="Nat. Commun.">
        <title>Extreme sensitivity to ultraviolet light in the fungal pathogen causing white-nose syndrome of bats.</title>
        <authorList>
            <person name="Palmer J.M."/>
            <person name="Drees K.P."/>
            <person name="Foster J.T."/>
            <person name="Lindner D.L."/>
        </authorList>
    </citation>
    <scope>NUCLEOTIDE SEQUENCE [LARGE SCALE GENOMIC DNA]</scope>
    <source>
        <strain evidence="13">UAMH 10579</strain>
    </source>
</reference>
<dbReference type="PANTHER" id="PTHR11359:SF0">
    <property type="entry name" value="AMP DEAMINASE"/>
    <property type="match status" value="1"/>
</dbReference>
<protein>
    <recommendedName>
        <fullName evidence="9">AMP deaminase</fullName>
        <ecNumber evidence="4">3.5.4.6</ecNumber>
    </recommendedName>
    <alternativeName>
        <fullName evidence="10">Myoadenylate deaminase</fullName>
    </alternativeName>
</protein>
<dbReference type="PROSITE" id="PS00485">
    <property type="entry name" value="A_DEAMINASE"/>
    <property type="match status" value="1"/>
</dbReference>
<accession>A0A1B8GAQ3</accession>
<evidence type="ECO:0000256" key="10">
    <source>
        <dbReference type="ARBA" id="ARBA00078830"/>
    </source>
</evidence>
<comment type="similarity">
    <text evidence="3">Belongs to the metallo-dependent hydrolases superfamily. Adenosine and AMP deaminases family.</text>
</comment>
<feature type="region of interest" description="Disordered" evidence="11">
    <location>
        <begin position="110"/>
        <end position="207"/>
    </location>
</feature>
<dbReference type="InterPro" id="IPR006650">
    <property type="entry name" value="A/AMP_deam_AS"/>
</dbReference>
<dbReference type="Gene3D" id="4.10.800.20">
    <property type="match status" value="1"/>
</dbReference>
<evidence type="ECO:0000256" key="9">
    <source>
        <dbReference type="ARBA" id="ARBA00072037"/>
    </source>
</evidence>
<evidence type="ECO:0000313" key="12">
    <source>
        <dbReference type="EMBL" id="OBT92857.1"/>
    </source>
</evidence>
<evidence type="ECO:0000256" key="7">
    <source>
        <dbReference type="ARBA" id="ARBA00022833"/>
    </source>
</evidence>
<feature type="compositionally biased region" description="Polar residues" evidence="11">
    <location>
        <begin position="45"/>
        <end position="58"/>
    </location>
</feature>
<keyword evidence="7" id="KW-0862">Zinc</keyword>
<dbReference type="UniPathway" id="UPA00591">
    <property type="reaction ID" value="UER00663"/>
</dbReference>
<dbReference type="RefSeq" id="XP_018126590.1">
    <property type="nucleotide sequence ID" value="XM_018278515.2"/>
</dbReference>
<sequence>MSGTVFQGNHPSGLSSPHLEPTQLSVDDNSDADDNPYDDQDLDEGSNSTLADNKTNNALPGAALDEEGDEDATQDGLLPRDFQRRTTFYDYAAEKQISFTDAKLFYQRSQAEAQRSGEGGWGSQQSLPPDSPRLSERKYSNISGTEAENPQRSGSLRSIGSGLNMAQSHGKFKSAQPTGLVNPEKLPESNTIQEPVFGGNDGVGRAGGFQRQEVRQPENAKLPAELHAPITPEGLHGAGAGIGVGNGAGGFANTEAHVTSELSAIYSNIQKVLDFRHKYMRLSLQGPEDNPKDDPSWNIYPPHPQPAWEEEKRRATMANGGDSLSNSTVLPTSSSKPTRKPGQDIGEDFDMEDLLPLPEAGEMTFRLDDNGVYQVYQHSDAGALEEPVINIPTIREFYMDLEQILEISSDGPSKSFAFRRLQYLEGKFNLYVLLNEYQEMADSKSVPHRDFYNVRKVDTHIHHSACMNQKHLLRFIKSKMKKCPNEVVMFRDGKHLTLSEVFESINLTAYDLSIDTLDMHAHTDSFHRFDKFNLKYNPIGESRLRTIFLKTDNFIKGRYLAEITKEVITDLESSKYQMVEWRISIYGRDPDEWDKLAAWVVDNKLFSPNVRWLVQVPRLYDVYKASGLMDNFEQVVINVFRPLFEVTKDPSSHPNLHVFLQRVIGFDSVDDESKVERRLFRKFPVPKVWDTKQNPPYSYWIYYMFANIASLNVMRKQRGFNTFVLRPHCGEAGDSDHLAAAVLTCHSISHGLLLRKVPFLQYIFYLEQIGVAMSPLSNNALFLAYERNPFLSYFKRGLNVSLSTDDPLQFAFTKEALIEEYSVAAQIYKLNAVDMCELARNSVQQSGYEASVKQHWLGDNFNKPGVAGNTMAKTNIPNIRQGFRHETILQEMAMIDRYTSASTPIPSADTSSYETPVGLQSPTSSMKTNLSTTTIPHDQSPFPAQAARFPHAPPTASLSSTTLPPAPTNVSTDSLQPINAGLQDLHLSGHEPKFFPGVLSRSQRRDGGEGRPGTERSEKGWGGSVKEEREDEDGSEEWA</sequence>
<dbReference type="Pfam" id="PF19326">
    <property type="entry name" value="AMP_deaminase"/>
    <property type="match status" value="1"/>
</dbReference>
<dbReference type="CDD" id="cd01319">
    <property type="entry name" value="AMPD"/>
    <property type="match status" value="1"/>
</dbReference>
<feature type="compositionally biased region" description="Polar residues" evidence="11">
    <location>
        <begin position="322"/>
        <end position="336"/>
    </location>
</feature>
<feature type="compositionally biased region" description="Low complexity" evidence="11">
    <location>
        <begin position="152"/>
        <end position="163"/>
    </location>
</feature>
<organism evidence="12 13">
    <name type="scientific">Pseudogymnoascus verrucosus</name>
    <dbReference type="NCBI Taxonomy" id="342668"/>
    <lineage>
        <taxon>Eukaryota</taxon>
        <taxon>Fungi</taxon>
        <taxon>Dikarya</taxon>
        <taxon>Ascomycota</taxon>
        <taxon>Pezizomycotina</taxon>
        <taxon>Leotiomycetes</taxon>
        <taxon>Thelebolales</taxon>
        <taxon>Thelebolaceae</taxon>
        <taxon>Pseudogymnoascus</taxon>
    </lineage>
</organism>
<feature type="region of interest" description="Disordered" evidence="11">
    <location>
        <begin position="1"/>
        <end position="79"/>
    </location>
</feature>
<keyword evidence="13" id="KW-1185">Reference proteome</keyword>
<feature type="compositionally biased region" description="Polar residues" evidence="11">
    <location>
        <begin position="1"/>
        <end position="15"/>
    </location>
</feature>
<keyword evidence="5" id="KW-0479">Metal-binding</keyword>
<dbReference type="GO" id="GO:0046872">
    <property type="term" value="F:metal ion binding"/>
    <property type="evidence" value="ECO:0007669"/>
    <property type="project" value="UniProtKB-KW"/>
</dbReference>
<dbReference type="PANTHER" id="PTHR11359">
    <property type="entry name" value="AMP DEAMINASE"/>
    <property type="match status" value="1"/>
</dbReference>
<feature type="compositionally biased region" description="Polar residues" evidence="11">
    <location>
        <begin position="903"/>
        <end position="937"/>
    </location>
</feature>
<dbReference type="GO" id="GO:0003876">
    <property type="term" value="F:AMP deaminase activity"/>
    <property type="evidence" value="ECO:0007669"/>
    <property type="project" value="UniProtKB-EC"/>
</dbReference>
<dbReference type="OrthoDB" id="1723809at2759"/>
<comment type="pathway">
    <text evidence="2">Purine metabolism; IMP biosynthesis via salvage pathway; IMP from AMP: step 1/1.</text>
</comment>